<organism evidence="1 2">
    <name type="scientific">Hyaloscypha variabilis (strain UAMH 11265 / GT02V1 / F)</name>
    <name type="common">Meliniomyces variabilis</name>
    <dbReference type="NCBI Taxonomy" id="1149755"/>
    <lineage>
        <taxon>Eukaryota</taxon>
        <taxon>Fungi</taxon>
        <taxon>Dikarya</taxon>
        <taxon>Ascomycota</taxon>
        <taxon>Pezizomycotina</taxon>
        <taxon>Leotiomycetes</taxon>
        <taxon>Helotiales</taxon>
        <taxon>Hyaloscyphaceae</taxon>
        <taxon>Hyaloscypha</taxon>
        <taxon>Hyaloscypha variabilis</taxon>
    </lineage>
</organism>
<evidence type="ECO:0000313" key="2">
    <source>
        <dbReference type="Proteomes" id="UP000235786"/>
    </source>
</evidence>
<dbReference type="EMBL" id="KZ613939">
    <property type="protein sequence ID" value="PMD46434.1"/>
    <property type="molecule type" value="Genomic_DNA"/>
</dbReference>
<dbReference type="InterPro" id="IPR016181">
    <property type="entry name" value="Acyl_CoA_acyltransferase"/>
</dbReference>
<accession>A0A2J6S6P7</accession>
<dbReference type="PANTHER" id="PTHR42791:SF1">
    <property type="entry name" value="N-ACETYLTRANSFERASE DOMAIN-CONTAINING PROTEIN"/>
    <property type="match status" value="1"/>
</dbReference>
<sequence>MPLQLQEAGFSDGKAIAFICISAFFDDPFQKSLYPGMPFDEQVAVVFSRWPKDYDDDSAHYKIVVDTDSCEAVSYSKWVLVNTDAGGAFKKPTDLSKNSKPDPTPILKGLNSSFAMEFAKRMCEIRDRILGDRPRLQLKMLGTLPSCQRRGAACLHLAWATKLADEKGLICWVEASPFSVALYEKFGFQIQEKVVVQLDESCGGGTQTSSCMMREPRK</sequence>
<dbReference type="SUPFAM" id="SSF55729">
    <property type="entry name" value="Acyl-CoA N-acyltransferases (Nat)"/>
    <property type="match status" value="1"/>
</dbReference>
<dbReference type="OrthoDB" id="2115692at2759"/>
<evidence type="ECO:0008006" key="3">
    <source>
        <dbReference type="Google" id="ProtNLM"/>
    </source>
</evidence>
<evidence type="ECO:0000313" key="1">
    <source>
        <dbReference type="EMBL" id="PMD46434.1"/>
    </source>
</evidence>
<dbReference type="AlphaFoldDB" id="A0A2J6S6P7"/>
<dbReference type="Gene3D" id="3.40.630.30">
    <property type="match status" value="1"/>
</dbReference>
<reference evidence="1 2" key="1">
    <citation type="submission" date="2016-04" db="EMBL/GenBank/DDBJ databases">
        <title>A degradative enzymes factory behind the ericoid mycorrhizal symbiosis.</title>
        <authorList>
            <consortium name="DOE Joint Genome Institute"/>
            <person name="Martino E."/>
            <person name="Morin E."/>
            <person name="Grelet G."/>
            <person name="Kuo A."/>
            <person name="Kohler A."/>
            <person name="Daghino S."/>
            <person name="Barry K."/>
            <person name="Choi C."/>
            <person name="Cichocki N."/>
            <person name="Clum A."/>
            <person name="Copeland A."/>
            <person name="Hainaut M."/>
            <person name="Haridas S."/>
            <person name="Labutti K."/>
            <person name="Lindquist E."/>
            <person name="Lipzen A."/>
            <person name="Khouja H.-R."/>
            <person name="Murat C."/>
            <person name="Ohm R."/>
            <person name="Olson A."/>
            <person name="Spatafora J."/>
            <person name="Veneault-Fourrey C."/>
            <person name="Henrissat B."/>
            <person name="Grigoriev I."/>
            <person name="Martin F."/>
            <person name="Perotto S."/>
        </authorList>
    </citation>
    <scope>NUCLEOTIDE SEQUENCE [LARGE SCALE GENOMIC DNA]</scope>
    <source>
        <strain evidence="1 2">F</strain>
    </source>
</reference>
<protein>
    <recommendedName>
        <fullName evidence="3">N-acetyltransferase domain-containing protein</fullName>
    </recommendedName>
</protein>
<dbReference type="Proteomes" id="UP000235786">
    <property type="component" value="Unassembled WGS sequence"/>
</dbReference>
<gene>
    <name evidence="1" type="ORF">L207DRAFT_561773</name>
</gene>
<dbReference type="InterPro" id="IPR052523">
    <property type="entry name" value="Trichothecene_AcTrans"/>
</dbReference>
<keyword evidence="2" id="KW-1185">Reference proteome</keyword>
<dbReference type="PANTHER" id="PTHR42791">
    <property type="entry name" value="GNAT FAMILY ACETYLTRANSFERASE"/>
    <property type="match status" value="1"/>
</dbReference>
<proteinExistence type="predicted"/>
<name>A0A2J6S6P7_HYAVF</name>